<dbReference type="GO" id="GO:0005634">
    <property type="term" value="C:nucleus"/>
    <property type="evidence" value="ECO:0007669"/>
    <property type="project" value="TreeGrafter"/>
</dbReference>
<gene>
    <name evidence="4 6" type="ORF">P152DRAFT_432629</name>
</gene>
<evidence type="ECO:0000259" key="3">
    <source>
        <dbReference type="PROSITE" id="PS51747"/>
    </source>
</evidence>
<dbReference type="InterPro" id="IPR002125">
    <property type="entry name" value="CMP_dCMP_dom"/>
</dbReference>
<dbReference type="GO" id="GO:0008033">
    <property type="term" value="P:tRNA processing"/>
    <property type="evidence" value="ECO:0007669"/>
    <property type="project" value="UniProtKB-KW"/>
</dbReference>
<evidence type="ECO:0000256" key="2">
    <source>
        <dbReference type="ARBA" id="ARBA00038160"/>
    </source>
</evidence>
<dbReference type="OrthoDB" id="3180714at2759"/>
<feature type="domain" description="CMP/dCMP-type deaminase" evidence="3">
    <location>
        <begin position="175"/>
        <end position="341"/>
    </location>
</feature>
<dbReference type="Gene3D" id="3.40.140.10">
    <property type="entry name" value="Cytidine Deaminase, domain 2"/>
    <property type="match status" value="1"/>
</dbReference>
<keyword evidence="1" id="KW-0819">tRNA processing</keyword>
<name>A0A6G1G9H5_9PEZI</name>
<comment type="similarity">
    <text evidence="2">Belongs to the cytidine and deoxycytidylate deaminase family. ADAT3 subfamily.</text>
</comment>
<reference evidence="6" key="2">
    <citation type="submission" date="2020-04" db="EMBL/GenBank/DDBJ databases">
        <authorList>
            <consortium name="NCBI Genome Project"/>
        </authorList>
    </citation>
    <scope>NUCLEOTIDE SEQUENCE</scope>
    <source>
        <strain evidence="6">CBS 781.70</strain>
    </source>
</reference>
<dbReference type="PANTHER" id="PTHR11079:SF156">
    <property type="entry name" value="INACTIVE TRNA-SPECIFIC ADENOSINE DEAMINASE-LIKE PROTEIN 3-RELATED"/>
    <property type="match status" value="1"/>
</dbReference>
<dbReference type="RefSeq" id="XP_033536191.1">
    <property type="nucleotide sequence ID" value="XM_033677442.1"/>
</dbReference>
<dbReference type="GO" id="GO:0005737">
    <property type="term" value="C:cytoplasm"/>
    <property type="evidence" value="ECO:0007669"/>
    <property type="project" value="TreeGrafter"/>
</dbReference>
<evidence type="ECO:0000313" key="6">
    <source>
        <dbReference type="RefSeq" id="XP_033536191.1"/>
    </source>
</evidence>
<dbReference type="SUPFAM" id="SSF53927">
    <property type="entry name" value="Cytidine deaminase-like"/>
    <property type="match status" value="1"/>
</dbReference>
<dbReference type="Pfam" id="PF00383">
    <property type="entry name" value="dCMP_cyt_deam_1"/>
    <property type="match status" value="1"/>
</dbReference>
<evidence type="ECO:0000256" key="1">
    <source>
        <dbReference type="ARBA" id="ARBA00022694"/>
    </source>
</evidence>
<protein>
    <recommendedName>
        <fullName evidence="3">CMP/dCMP-type deaminase domain-containing protein</fullName>
    </recommendedName>
</protein>
<dbReference type="AlphaFoldDB" id="A0A6G1G9H5"/>
<reference evidence="6" key="3">
    <citation type="submission" date="2025-04" db="UniProtKB">
        <authorList>
            <consortium name="RefSeq"/>
        </authorList>
    </citation>
    <scope>IDENTIFICATION</scope>
    <source>
        <strain evidence="6">CBS 781.70</strain>
    </source>
</reference>
<dbReference type="GO" id="GO:0052717">
    <property type="term" value="F:tRNA-specific adenosine-34 deaminase activity"/>
    <property type="evidence" value="ECO:0007669"/>
    <property type="project" value="TreeGrafter"/>
</dbReference>
<dbReference type="PROSITE" id="PS51747">
    <property type="entry name" value="CYT_DCMP_DEAMINASES_2"/>
    <property type="match status" value="1"/>
</dbReference>
<sequence>MASSISTQLIEDLDIKPLSGKLVPLKTKGELEAETDLIDVHVVAVNPRRATDVVALIKETFPASRDLELAHLRGYTKFTLLPAQLRSRFEALIPDEREEVILSSLNAHVDGNEKRPPATPSPPVVLTSTIPRSTPISAAQAAGWSEHFWPCVYKNTNPYGPHPKILSQSTAIVDADAPRFLALAERAAQACHASNSGPSVGCVVVERRKDGIAEVVSVAGDARYGGVGSANSCAGNVMAHAVMRAMGMVARKRLRVDEDVQGAGEQSAEEQSAYMDLPLNELESKFFALDNIAPRGYLCLNLEIYLTHEPCVMCSMAILHGRFASCVFRRELPLTGALTTSKGKDSNSLGYGLFWHQELNWKFFAWKWLDSDVCGIEDDGSGVHA</sequence>
<keyword evidence="5" id="KW-1185">Reference proteome</keyword>
<reference evidence="4 6" key="1">
    <citation type="submission" date="2020-01" db="EMBL/GenBank/DDBJ databases">
        <authorList>
            <consortium name="DOE Joint Genome Institute"/>
            <person name="Haridas S."/>
            <person name="Albert R."/>
            <person name="Binder M."/>
            <person name="Bloem J."/>
            <person name="Labutti K."/>
            <person name="Salamov A."/>
            <person name="Andreopoulos B."/>
            <person name="Baker S.E."/>
            <person name="Barry K."/>
            <person name="Bills G."/>
            <person name="Bluhm B.H."/>
            <person name="Cannon C."/>
            <person name="Castanera R."/>
            <person name="Culley D.E."/>
            <person name="Daum C."/>
            <person name="Ezra D."/>
            <person name="Gonzalez J.B."/>
            <person name="Henrissat B."/>
            <person name="Kuo A."/>
            <person name="Liang C."/>
            <person name="Lipzen A."/>
            <person name="Lutzoni F."/>
            <person name="Magnuson J."/>
            <person name="Mondo S."/>
            <person name="Nolan M."/>
            <person name="Ohm R."/>
            <person name="Pangilinan J."/>
            <person name="Park H.-J."/>
            <person name="Ramirez L."/>
            <person name="Alfaro M."/>
            <person name="Sun H."/>
            <person name="Tritt A."/>
            <person name="Yoshinaga Y."/>
            <person name="Zwiers L.-H."/>
            <person name="Turgeon B.G."/>
            <person name="Goodwin S.B."/>
            <person name="Spatafora J.W."/>
            <person name="Crous P.W."/>
            <person name="Grigoriev I.V."/>
        </authorList>
    </citation>
    <scope>NUCLEOTIDE SEQUENCE</scope>
    <source>
        <strain evidence="4 6">CBS 781.70</strain>
    </source>
</reference>
<dbReference type="EMBL" id="ML975153">
    <property type="protein sequence ID" value="KAF1814560.1"/>
    <property type="molecule type" value="Genomic_DNA"/>
</dbReference>
<evidence type="ECO:0000313" key="4">
    <source>
        <dbReference type="EMBL" id="KAF1814560.1"/>
    </source>
</evidence>
<dbReference type="Proteomes" id="UP000504638">
    <property type="component" value="Unplaced"/>
</dbReference>
<evidence type="ECO:0000313" key="5">
    <source>
        <dbReference type="Proteomes" id="UP000504638"/>
    </source>
</evidence>
<organism evidence="4">
    <name type="scientific">Eremomyces bilateralis CBS 781.70</name>
    <dbReference type="NCBI Taxonomy" id="1392243"/>
    <lineage>
        <taxon>Eukaryota</taxon>
        <taxon>Fungi</taxon>
        <taxon>Dikarya</taxon>
        <taxon>Ascomycota</taxon>
        <taxon>Pezizomycotina</taxon>
        <taxon>Dothideomycetes</taxon>
        <taxon>Dothideomycetes incertae sedis</taxon>
        <taxon>Eremomycetales</taxon>
        <taxon>Eremomycetaceae</taxon>
        <taxon>Eremomyces</taxon>
    </lineage>
</organism>
<proteinExistence type="inferred from homology"/>
<dbReference type="GeneID" id="54418012"/>
<accession>A0A6G1G9H5</accession>
<dbReference type="PANTHER" id="PTHR11079">
    <property type="entry name" value="CYTOSINE DEAMINASE FAMILY MEMBER"/>
    <property type="match status" value="1"/>
</dbReference>
<dbReference type="InterPro" id="IPR016193">
    <property type="entry name" value="Cytidine_deaminase-like"/>
</dbReference>